<organism evidence="1 2">
    <name type="scientific">Lichenibacterium minor</name>
    <dbReference type="NCBI Taxonomy" id="2316528"/>
    <lineage>
        <taxon>Bacteria</taxon>
        <taxon>Pseudomonadati</taxon>
        <taxon>Pseudomonadota</taxon>
        <taxon>Alphaproteobacteria</taxon>
        <taxon>Hyphomicrobiales</taxon>
        <taxon>Lichenihabitantaceae</taxon>
        <taxon>Lichenibacterium</taxon>
    </lineage>
</organism>
<dbReference type="Proteomes" id="UP000290759">
    <property type="component" value="Unassembled WGS sequence"/>
</dbReference>
<sequence>MAEALLVYEEVLALTEDERTAFETGHLMHRIGGCALDLDDGQYAFVSHIDAGRQARDVGLRRLCAESLTAAGWSLATHLVATPGAATVDRDLVATGFDGVLDEAREVLLVDGKPSFDRVLTSIPTSPGS</sequence>
<gene>
    <name evidence="1" type="ORF">D3273_22165</name>
</gene>
<name>A0A4Q2U482_9HYPH</name>
<reference evidence="1 2" key="2">
    <citation type="submission" date="2019-02" db="EMBL/GenBank/DDBJ databases">
        <title>'Lichenibacterium ramalinii' gen. nov. sp. nov., 'Lichenibacterium minor' gen. nov. sp. nov.</title>
        <authorList>
            <person name="Pankratov T."/>
        </authorList>
    </citation>
    <scope>NUCLEOTIDE SEQUENCE [LARGE SCALE GENOMIC DNA]</scope>
    <source>
        <strain evidence="1 2">RmlP026</strain>
    </source>
</reference>
<accession>A0A4Q2U482</accession>
<protein>
    <submittedName>
        <fullName evidence="1">Uncharacterized protein</fullName>
    </submittedName>
</protein>
<evidence type="ECO:0000313" key="1">
    <source>
        <dbReference type="EMBL" id="RYC29771.1"/>
    </source>
</evidence>
<comment type="caution">
    <text evidence="1">The sequence shown here is derived from an EMBL/GenBank/DDBJ whole genome shotgun (WGS) entry which is preliminary data.</text>
</comment>
<proteinExistence type="predicted"/>
<evidence type="ECO:0000313" key="2">
    <source>
        <dbReference type="Proteomes" id="UP000290759"/>
    </source>
</evidence>
<reference evidence="1 2" key="1">
    <citation type="submission" date="2018-12" db="EMBL/GenBank/DDBJ databases">
        <authorList>
            <person name="Grouzdev D.S."/>
            <person name="Krutkina M.S."/>
        </authorList>
    </citation>
    <scope>NUCLEOTIDE SEQUENCE [LARGE SCALE GENOMIC DNA]</scope>
    <source>
        <strain evidence="1 2">RmlP026</strain>
    </source>
</reference>
<dbReference type="EMBL" id="QYBB01000040">
    <property type="protein sequence ID" value="RYC29771.1"/>
    <property type="molecule type" value="Genomic_DNA"/>
</dbReference>
<dbReference type="AlphaFoldDB" id="A0A4Q2U482"/>
<dbReference type="RefSeq" id="WP_129229077.1">
    <property type="nucleotide sequence ID" value="NZ_QYBB01000040.1"/>
</dbReference>
<keyword evidence="2" id="KW-1185">Reference proteome</keyword>